<evidence type="ECO:0000256" key="10">
    <source>
        <dbReference type="ARBA" id="ARBA00022777"/>
    </source>
</evidence>
<evidence type="ECO:0000256" key="1">
    <source>
        <dbReference type="ARBA" id="ARBA00000085"/>
    </source>
</evidence>
<evidence type="ECO:0000256" key="9">
    <source>
        <dbReference type="ARBA" id="ARBA00022741"/>
    </source>
</evidence>
<feature type="domain" description="PAC" evidence="14">
    <location>
        <begin position="254"/>
        <end position="307"/>
    </location>
</feature>
<accession>A0A2U2DI36</accession>
<evidence type="ECO:0000256" key="8">
    <source>
        <dbReference type="ARBA" id="ARBA00022737"/>
    </source>
</evidence>
<keyword evidence="4" id="KW-0597">Phosphoprotein</keyword>
<comment type="catalytic activity">
    <reaction evidence="1">
        <text>ATP + protein L-histidine = ADP + protein N-phospho-L-histidine.</text>
        <dbReference type="EC" id="2.7.13.3"/>
    </reaction>
</comment>
<dbReference type="EC" id="2.7.13.3" evidence="2"/>
<dbReference type="InterPro" id="IPR036890">
    <property type="entry name" value="HATPase_C_sf"/>
</dbReference>
<evidence type="ECO:0000256" key="3">
    <source>
        <dbReference type="ARBA" id="ARBA00021740"/>
    </source>
</evidence>
<gene>
    <name evidence="15" type="ORF">DEM27_28050</name>
</gene>
<dbReference type="PROSITE" id="PS50112">
    <property type="entry name" value="PAS"/>
    <property type="match status" value="1"/>
</dbReference>
<evidence type="ECO:0000256" key="6">
    <source>
        <dbReference type="ARBA" id="ARBA00022643"/>
    </source>
</evidence>
<keyword evidence="11" id="KW-0067">ATP-binding</keyword>
<dbReference type="Proteomes" id="UP000245252">
    <property type="component" value="Unassembled WGS sequence"/>
</dbReference>
<evidence type="ECO:0000259" key="13">
    <source>
        <dbReference type="PROSITE" id="PS50112"/>
    </source>
</evidence>
<reference evidence="15 16" key="1">
    <citation type="submission" date="2018-05" db="EMBL/GenBank/DDBJ databases">
        <title>The draft genome of strain NS-104.</title>
        <authorList>
            <person name="Hang P."/>
            <person name="Jiang J."/>
        </authorList>
    </citation>
    <scope>NUCLEOTIDE SEQUENCE [LARGE SCALE GENOMIC DNA]</scope>
    <source>
        <strain evidence="15 16">NS-104</strain>
    </source>
</reference>
<keyword evidence="8" id="KW-0677">Repeat</keyword>
<dbReference type="Gene3D" id="3.30.450.40">
    <property type="match status" value="1"/>
</dbReference>
<keyword evidence="9" id="KW-0547">Nucleotide-binding</keyword>
<dbReference type="Gene3D" id="3.30.450.20">
    <property type="entry name" value="PAS domain"/>
    <property type="match status" value="1"/>
</dbReference>
<dbReference type="Pfam" id="PF01590">
    <property type="entry name" value="GAF"/>
    <property type="match status" value="1"/>
</dbReference>
<dbReference type="Pfam" id="PF08448">
    <property type="entry name" value="PAS_4"/>
    <property type="match status" value="1"/>
</dbReference>
<dbReference type="NCBIfam" id="TIGR00229">
    <property type="entry name" value="sensory_box"/>
    <property type="match status" value="1"/>
</dbReference>
<evidence type="ECO:0000313" key="16">
    <source>
        <dbReference type="Proteomes" id="UP000245252"/>
    </source>
</evidence>
<evidence type="ECO:0000259" key="14">
    <source>
        <dbReference type="PROSITE" id="PS50113"/>
    </source>
</evidence>
<organism evidence="15 16">
    <name type="scientific">Metarhizobium album</name>
    <dbReference type="NCBI Taxonomy" id="2182425"/>
    <lineage>
        <taxon>Bacteria</taxon>
        <taxon>Pseudomonadati</taxon>
        <taxon>Pseudomonadota</taxon>
        <taxon>Alphaproteobacteria</taxon>
        <taxon>Hyphomicrobiales</taxon>
        <taxon>Rhizobiaceae</taxon>
        <taxon>Metarhizobium</taxon>
    </lineage>
</organism>
<evidence type="ECO:0000313" key="15">
    <source>
        <dbReference type="EMBL" id="PWE52944.1"/>
    </source>
</evidence>
<dbReference type="SMART" id="SM00091">
    <property type="entry name" value="PAS"/>
    <property type="match status" value="1"/>
</dbReference>
<proteinExistence type="predicted"/>
<dbReference type="SMART" id="SM00911">
    <property type="entry name" value="HWE_HK"/>
    <property type="match status" value="1"/>
</dbReference>
<dbReference type="Pfam" id="PF07536">
    <property type="entry name" value="HWE_HK"/>
    <property type="match status" value="1"/>
</dbReference>
<feature type="domain" description="PAS" evidence="13">
    <location>
        <begin position="181"/>
        <end position="251"/>
    </location>
</feature>
<dbReference type="PANTHER" id="PTHR41523">
    <property type="entry name" value="TWO-COMPONENT SYSTEM SENSOR PROTEIN"/>
    <property type="match status" value="1"/>
</dbReference>
<keyword evidence="6" id="KW-0288">FMN</keyword>
<dbReference type="Gene3D" id="3.30.565.10">
    <property type="entry name" value="Histidine kinase-like ATPase, C-terminal domain"/>
    <property type="match status" value="1"/>
</dbReference>
<dbReference type="CDD" id="cd00130">
    <property type="entry name" value="PAS"/>
    <property type="match status" value="1"/>
</dbReference>
<dbReference type="InterPro" id="IPR000014">
    <property type="entry name" value="PAS"/>
</dbReference>
<keyword evidence="7" id="KW-0808">Transferase</keyword>
<dbReference type="PROSITE" id="PS50113">
    <property type="entry name" value="PAC"/>
    <property type="match status" value="1"/>
</dbReference>
<dbReference type="InterPro" id="IPR035965">
    <property type="entry name" value="PAS-like_dom_sf"/>
</dbReference>
<dbReference type="InterPro" id="IPR011102">
    <property type="entry name" value="Sig_transdc_His_kinase_HWE"/>
</dbReference>
<keyword evidence="16" id="KW-1185">Reference proteome</keyword>
<dbReference type="PANTHER" id="PTHR41523:SF7">
    <property type="entry name" value="HISTIDINE KINASE"/>
    <property type="match status" value="1"/>
</dbReference>
<evidence type="ECO:0000256" key="2">
    <source>
        <dbReference type="ARBA" id="ARBA00012438"/>
    </source>
</evidence>
<dbReference type="EMBL" id="QFBC01000019">
    <property type="protein sequence ID" value="PWE52944.1"/>
    <property type="molecule type" value="Genomic_DNA"/>
</dbReference>
<sequence>MEEISSSAWDETARSGALHSYNVLDTPPEQDFDDIAKVAARVCGAPIAVVNLVDTRRQFFKAEVGLGVRSTPLETAFCRHALLEDDVLVIPDATRDHRLECNPLVTGEPHIRSYAGALLKTEDGLPIGTVCVLDYAVRDFSDDQVEMLRFLARQAMTQLELRRTVTSQRQLLARTRAAERAKANFERVVRQASDFIGIADRHGKVIFLNDAARELVGLEHDEPLPPDVLDYVAEADHQVFKERVVPAVKSGESCEQQIRLTHFRTGEIVPALYTMFPMRDEDGETVGYGVVTKDMTELKAEDARRTGMMAEAAHRIKNTLSIVQAIVSQSLRNAGNIEEAKDVISKRVMALAKAQDILTTAEGAIADIVDVVSSALAPHDSGLGRFYMQGPSRNLDPRQALGLSLALHELATNAAKYGALSGEQGKVEIDWTVHDDGTFAFQWAESGGPPVFPPTRTGFGSQLINRMVAPYFKGAANVEYHPSGIRFSLKGQLSRELS</sequence>
<dbReference type="InterPro" id="IPR003018">
    <property type="entry name" value="GAF"/>
</dbReference>
<evidence type="ECO:0000256" key="5">
    <source>
        <dbReference type="ARBA" id="ARBA00022630"/>
    </source>
</evidence>
<dbReference type="InterPro" id="IPR029016">
    <property type="entry name" value="GAF-like_dom_sf"/>
</dbReference>
<dbReference type="SUPFAM" id="SSF55781">
    <property type="entry name" value="GAF domain-like"/>
    <property type="match status" value="1"/>
</dbReference>
<keyword evidence="12" id="KW-0843">Virulence</keyword>
<keyword evidence="5" id="KW-0285">Flavoprotein</keyword>
<evidence type="ECO:0000256" key="12">
    <source>
        <dbReference type="ARBA" id="ARBA00023026"/>
    </source>
</evidence>
<keyword evidence="10" id="KW-0418">Kinase</keyword>
<comment type="caution">
    <text evidence="15">The sequence shown here is derived from an EMBL/GenBank/DDBJ whole genome shotgun (WGS) entry which is preliminary data.</text>
</comment>
<dbReference type="OrthoDB" id="341208at2"/>
<evidence type="ECO:0000256" key="7">
    <source>
        <dbReference type="ARBA" id="ARBA00022679"/>
    </source>
</evidence>
<dbReference type="InterPro" id="IPR013656">
    <property type="entry name" value="PAS_4"/>
</dbReference>
<protein>
    <recommendedName>
        <fullName evidence="3">Blue-light-activated histidine kinase</fullName>
        <ecNumber evidence="2">2.7.13.3</ecNumber>
    </recommendedName>
</protein>
<dbReference type="GO" id="GO:0004673">
    <property type="term" value="F:protein histidine kinase activity"/>
    <property type="evidence" value="ECO:0007669"/>
    <property type="project" value="UniProtKB-EC"/>
</dbReference>
<dbReference type="InterPro" id="IPR000700">
    <property type="entry name" value="PAS-assoc_C"/>
</dbReference>
<dbReference type="AlphaFoldDB" id="A0A2U2DI36"/>
<dbReference type="SMART" id="SM00065">
    <property type="entry name" value="GAF"/>
    <property type="match status" value="1"/>
</dbReference>
<evidence type="ECO:0000256" key="11">
    <source>
        <dbReference type="ARBA" id="ARBA00022840"/>
    </source>
</evidence>
<name>A0A2U2DI36_9HYPH</name>
<dbReference type="GO" id="GO:0005524">
    <property type="term" value="F:ATP binding"/>
    <property type="evidence" value="ECO:0007669"/>
    <property type="project" value="UniProtKB-KW"/>
</dbReference>
<dbReference type="RefSeq" id="WP_109461559.1">
    <property type="nucleotide sequence ID" value="NZ_QFBC01000019.1"/>
</dbReference>
<dbReference type="SUPFAM" id="SSF55785">
    <property type="entry name" value="PYP-like sensor domain (PAS domain)"/>
    <property type="match status" value="1"/>
</dbReference>
<evidence type="ECO:0000256" key="4">
    <source>
        <dbReference type="ARBA" id="ARBA00022553"/>
    </source>
</evidence>